<sequence>MFNALGLLQASSWLLLLLVAQVGSVQRQGQGPWLRAMDATEEFEVVSIVSHLDSFSFMRTNMLADFPLKVKMLGLEGNEREKWTNLRKLTLLHEYVSGLPPEKVVFVLDFFDMVWLGCRRDLVETFRSFGRPLVLGAEFMPYPLWNVSLKRIPGGYPLFPSLDAEVSIRGPLGSRRRPIRRWLVKNGEREYRYVNSGCIAGYAWAIKRATARMTANAFDNEYVLRSPLAQSPEERDGMLVGKDDQTAWHAYLLKHRDEVALDYGAQLFLNALGFDLQDFELRGSQIWARPFQRELCFAHGNGASNLAKHLADCQRLQWQPWWCAEEAEEREDGQLAWGMMCRPPA</sequence>
<comment type="caution">
    <text evidence="3">The sequence shown here is derived from an EMBL/GenBank/DDBJ whole genome shotgun (WGS) entry which is preliminary data.</text>
</comment>
<evidence type="ECO:0000313" key="4">
    <source>
        <dbReference type="Proteomes" id="UP000626109"/>
    </source>
</evidence>
<dbReference type="EMBL" id="CAJNNV010025047">
    <property type="protein sequence ID" value="CAE8611791.1"/>
    <property type="molecule type" value="Genomic_DNA"/>
</dbReference>
<proteinExistence type="predicted"/>
<evidence type="ECO:0008006" key="6">
    <source>
        <dbReference type="Google" id="ProtNLM"/>
    </source>
</evidence>
<evidence type="ECO:0000313" key="2">
    <source>
        <dbReference type="EMBL" id="CAE8611791.1"/>
    </source>
</evidence>
<keyword evidence="5" id="KW-1185">Reference proteome</keyword>
<dbReference type="CDD" id="cd22997">
    <property type="entry name" value="GT_LH"/>
    <property type="match status" value="1"/>
</dbReference>
<accession>A0A813LPF7</accession>
<dbReference type="Proteomes" id="UP000626109">
    <property type="component" value="Unassembled WGS sequence"/>
</dbReference>
<dbReference type="OrthoDB" id="408486at2759"/>
<reference evidence="3" key="1">
    <citation type="submission" date="2021-02" db="EMBL/GenBank/DDBJ databases">
        <authorList>
            <person name="Dougan E. K."/>
            <person name="Rhodes N."/>
            <person name="Thang M."/>
            <person name="Chan C."/>
        </authorList>
    </citation>
    <scope>NUCLEOTIDE SEQUENCE</scope>
</reference>
<feature type="chain" id="PRO_5036222293" description="Protein xylosyltransferase" evidence="1">
    <location>
        <begin position="25"/>
        <end position="345"/>
    </location>
</feature>
<evidence type="ECO:0000313" key="3">
    <source>
        <dbReference type="EMBL" id="CAE8735034.1"/>
    </source>
</evidence>
<protein>
    <recommendedName>
        <fullName evidence="6">Protein xylosyltransferase</fullName>
    </recommendedName>
</protein>
<dbReference type="Proteomes" id="UP000654075">
    <property type="component" value="Unassembled WGS sequence"/>
</dbReference>
<organism evidence="3 4">
    <name type="scientific">Polarella glacialis</name>
    <name type="common">Dinoflagellate</name>
    <dbReference type="NCBI Taxonomy" id="89957"/>
    <lineage>
        <taxon>Eukaryota</taxon>
        <taxon>Sar</taxon>
        <taxon>Alveolata</taxon>
        <taxon>Dinophyceae</taxon>
        <taxon>Suessiales</taxon>
        <taxon>Suessiaceae</taxon>
        <taxon>Polarella</taxon>
    </lineage>
</organism>
<keyword evidence="1" id="KW-0732">Signal</keyword>
<evidence type="ECO:0000313" key="5">
    <source>
        <dbReference type="Proteomes" id="UP000654075"/>
    </source>
</evidence>
<gene>
    <name evidence="2" type="ORF">PGLA1383_LOCUS29591</name>
    <name evidence="3" type="ORF">PGLA2088_LOCUS47627</name>
</gene>
<name>A0A813LPF7_POLGL</name>
<dbReference type="EMBL" id="CAJNNW010036511">
    <property type="protein sequence ID" value="CAE8735034.1"/>
    <property type="molecule type" value="Genomic_DNA"/>
</dbReference>
<dbReference type="AlphaFoldDB" id="A0A813LPF7"/>
<feature type="signal peptide" evidence="1">
    <location>
        <begin position="1"/>
        <end position="24"/>
    </location>
</feature>
<evidence type="ECO:0000256" key="1">
    <source>
        <dbReference type="SAM" id="SignalP"/>
    </source>
</evidence>